<sequence length="45" mass="5190">MEDAQKLGRFMILWSRRVESPMLPPTAFCFMGMPAKELLLICMIS</sequence>
<protein>
    <submittedName>
        <fullName evidence="1">Uncharacterized protein</fullName>
    </submittedName>
</protein>
<reference evidence="1" key="2">
    <citation type="journal article" date="2015" name="Data Brief">
        <title>Shoot transcriptome of the giant reed, Arundo donax.</title>
        <authorList>
            <person name="Barrero R.A."/>
            <person name="Guerrero F.D."/>
            <person name="Moolhuijzen P."/>
            <person name="Goolsby J.A."/>
            <person name="Tidwell J."/>
            <person name="Bellgard S.E."/>
            <person name="Bellgard M.I."/>
        </authorList>
    </citation>
    <scope>NUCLEOTIDE SEQUENCE</scope>
    <source>
        <tissue evidence="1">Shoot tissue taken approximately 20 cm above the soil surface</tissue>
    </source>
</reference>
<accession>A0A0A9H4R3</accession>
<organism evidence="1">
    <name type="scientific">Arundo donax</name>
    <name type="common">Giant reed</name>
    <name type="synonym">Donax arundinaceus</name>
    <dbReference type="NCBI Taxonomy" id="35708"/>
    <lineage>
        <taxon>Eukaryota</taxon>
        <taxon>Viridiplantae</taxon>
        <taxon>Streptophyta</taxon>
        <taxon>Embryophyta</taxon>
        <taxon>Tracheophyta</taxon>
        <taxon>Spermatophyta</taxon>
        <taxon>Magnoliopsida</taxon>
        <taxon>Liliopsida</taxon>
        <taxon>Poales</taxon>
        <taxon>Poaceae</taxon>
        <taxon>PACMAD clade</taxon>
        <taxon>Arundinoideae</taxon>
        <taxon>Arundineae</taxon>
        <taxon>Arundo</taxon>
    </lineage>
</organism>
<dbReference type="EMBL" id="GBRH01168045">
    <property type="protein sequence ID" value="JAE29851.1"/>
    <property type="molecule type" value="Transcribed_RNA"/>
</dbReference>
<reference evidence="1" key="1">
    <citation type="submission" date="2014-09" db="EMBL/GenBank/DDBJ databases">
        <authorList>
            <person name="Magalhaes I.L.F."/>
            <person name="Oliveira U."/>
            <person name="Santos F.R."/>
            <person name="Vidigal T.H.D.A."/>
            <person name="Brescovit A.D."/>
            <person name="Santos A.J."/>
        </authorList>
    </citation>
    <scope>NUCLEOTIDE SEQUENCE</scope>
    <source>
        <tissue evidence="1">Shoot tissue taken approximately 20 cm above the soil surface</tissue>
    </source>
</reference>
<dbReference type="AlphaFoldDB" id="A0A0A9H4R3"/>
<proteinExistence type="predicted"/>
<name>A0A0A9H4R3_ARUDO</name>
<evidence type="ECO:0000313" key="1">
    <source>
        <dbReference type="EMBL" id="JAE29851.1"/>
    </source>
</evidence>